<organism evidence="3 4">
    <name type="scientific">Setaria digitata</name>
    <dbReference type="NCBI Taxonomy" id="48799"/>
    <lineage>
        <taxon>Eukaryota</taxon>
        <taxon>Metazoa</taxon>
        <taxon>Ecdysozoa</taxon>
        <taxon>Nematoda</taxon>
        <taxon>Chromadorea</taxon>
        <taxon>Rhabditida</taxon>
        <taxon>Spirurina</taxon>
        <taxon>Spiruromorpha</taxon>
        <taxon>Filarioidea</taxon>
        <taxon>Setariidae</taxon>
        <taxon>Setaria</taxon>
    </lineage>
</organism>
<dbReference type="InterPro" id="IPR003609">
    <property type="entry name" value="Pan_app"/>
</dbReference>
<dbReference type="SMART" id="SM00473">
    <property type="entry name" value="PAN_AP"/>
    <property type="match status" value="3"/>
</dbReference>
<protein>
    <submittedName>
        <fullName evidence="4">Apple domain-containing protein</fullName>
    </submittedName>
</protein>
<dbReference type="Pfam" id="PF00024">
    <property type="entry name" value="PAN_1"/>
    <property type="match status" value="1"/>
</dbReference>
<evidence type="ECO:0000313" key="4">
    <source>
        <dbReference type="WBParaSite" id="sdigi.contig29.g2204.t1"/>
    </source>
</evidence>
<evidence type="ECO:0000313" key="3">
    <source>
        <dbReference type="Proteomes" id="UP000887581"/>
    </source>
</evidence>
<keyword evidence="3" id="KW-1185">Reference proteome</keyword>
<sequence length="943" mass="106004">MIFKEPPINESFFTSNLDRISSQQLSPLLSFKVITKTKPITNTISHDFEEVPFTSISLDSEKTAREKNRSLDINDINHSLRNNLILPDDNDDDQNPLVPEEHNKFEQKYPEITTTLSTLKYWEMQRTDSGQSIIKVTTATPTLHQTNRINELHDFSNIGNGNGIVEDSNWIEDVSLKSDDNVVELNILRKNPSLLSISTPQLSTSTTSTLINHLVSDDDLIAKTTTDETIFTTKSDLFFTALTSKQNQKPPSAAAAKMISANDITDFESSSTESSKPLTTGMDGLVLNVEESGHENLSLSPESDLLSIPTLHLSALPAPSIASDYNDLNEFPSISVFSSNDNDEGEQSESWNSKNSETTTNRNFYRKKENFDLLPHENVKLDKFNSEKITASLVNSQKEHYQLRTKQISTDKPVAKLSSSSDSGFGPLELSSILGNEIDKTFANLINFEKQQLGISIPKNPNLAAGVTIAQVPEQDSIDTVMTIGNKEISFKRGLMNGKVLERQKTFVAGKPVTLEMWNPIIYGHDWITNPAAVIHGIRKKLQAEIYNVEMKTKGINQTARTFGVRNFLDDMQTKKERKVEGMSGSYMEKLARACYTDDDDATDNDDQKRNILVMHTNKANNFLMNKMKGTGNNQQCFYVTKNCVLTATSPFERRIGMNLGECAQFCSSLPGCLSASFSSRFSICDTYHFKFGSRGKKMIKMAWHYYLEPQPSYAPGCSTVCSEGENILLTKTPGWRIAILNGRKRRYFTSEEDCIQSCYRNKYKKTVYSCSSATFEKDSSRCNLYSTISPANYTLIRDTSAVHYEKNCFPSMKRQIKELCDGALIERQPQRVLLTFPGAILTTSTLVNCLLNCFLSVQNGRAFQCHSLMYFYEQEVDNCILNSRSQSSQPDSLKEETFSAVDYFGLDECLDISYTVKETREANLVMPKLHILNGDFEAASRD</sequence>
<dbReference type="AlphaFoldDB" id="A0A915PVH8"/>
<feature type="region of interest" description="Disordered" evidence="1">
    <location>
        <begin position="336"/>
        <end position="358"/>
    </location>
</feature>
<reference evidence="4" key="1">
    <citation type="submission" date="2022-11" db="UniProtKB">
        <authorList>
            <consortium name="WormBaseParasite"/>
        </authorList>
    </citation>
    <scope>IDENTIFICATION</scope>
</reference>
<evidence type="ECO:0000259" key="2">
    <source>
        <dbReference type="PROSITE" id="PS50948"/>
    </source>
</evidence>
<dbReference type="Proteomes" id="UP000887581">
    <property type="component" value="Unplaced"/>
</dbReference>
<accession>A0A915PVH8</accession>
<name>A0A915PVH8_9BILA</name>
<feature type="compositionally biased region" description="Polar residues" evidence="1">
    <location>
        <begin position="348"/>
        <end position="358"/>
    </location>
</feature>
<dbReference type="WBParaSite" id="sdigi.contig29.g2204.t1">
    <property type="protein sequence ID" value="sdigi.contig29.g2204.t1"/>
    <property type="gene ID" value="sdigi.contig29.g2204"/>
</dbReference>
<dbReference type="PROSITE" id="PS50948">
    <property type="entry name" value="PAN"/>
    <property type="match status" value="1"/>
</dbReference>
<proteinExistence type="predicted"/>
<feature type="domain" description="Apple" evidence="2">
    <location>
        <begin position="722"/>
        <end position="809"/>
    </location>
</feature>
<dbReference type="Gene3D" id="3.50.4.10">
    <property type="entry name" value="Hepatocyte Growth Factor"/>
    <property type="match status" value="2"/>
</dbReference>
<dbReference type="CDD" id="cd01099">
    <property type="entry name" value="PAN_AP_HGF"/>
    <property type="match status" value="1"/>
</dbReference>
<evidence type="ECO:0000256" key="1">
    <source>
        <dbReference type="SAM" id="MobiDB-lite"/>
    </source>
</evidence>
<dbReference type="SUPFAM" id="SSF57414">
    <property type="entry name" value="Hairpin loop containing domain-like"/>
    <property type="match status" value="3"/>
</dbReference>